<dbReference type="InterPro" id="IPR053160">
    <property type="entry name" value="MFS_DHA3_Transporter"/>
</dbReference>
<evidence type="ECO:0000256" key="2">
    <source>
        <dbReference type="ARBA" id="ARBA00022692"/>
    </source>
</evidence>
<organism evidence="7 8">
    <name type="scientific">Aureliella helgolandensis</name>
    <dbReference type="NCBI Taxonomy" id="2527968"/>
    <lineage>
        <taxon>Bacteria</taxon>
        <taxon>Pseudomonadati</taxon>
        <taxon>Planctomycetota</taxon>
        <taxon>Planctomycetia</taxon>
        <taxon>Pirellulales</taxon>
        <taxon>Pirellulaceae</taxon>
        <taxon>Aureliella</taxon>
    </lineage>
</organism>
<dbReference type="AlphaFoldDB" id="A0A518G7Y1"/>
<dbReference type="Gene3D" id="1.20.1250.20">
    <property type="entry name" value="MFS general substrate transporter like domains"/>
    <property type="match status" value="1"/>
</dbReference>
<feature type="transmembrane region" description="Helical" evidence="5">
    <location>
        <begin position="113"/>
        <end position="132"/>
    </location>
</feature>
<dbReference type="Pfam" id="PF07690">
    <property type="entry name" value="MFS_1"/>
    <property type="match status" value="1"/>
</dbReference>
<keyword evidence="4 5" id="KW-0472">Membrane</keyword>
<protein>
    <submittedName>
        <fullName evidence="7">Multidrug resistance protein MdtH</fullName>
    </submittedName>
</protein>
<accession>A0A518G7Y1</accession>
<comment type="subcellular location">
    <subcellularLocation>
        <location evidence="1">Membrane</location>
        <topology evidence="1">Multi-pass membrane protein</topology>
    </subcellularLocation>
</comment>
<evidence type="ECO:0000313" key="8">
    <source>
        <dbReference type="Proteomes" id="UP000318017"/>
    </source>
</evidence>
<dbReference type="InterPro" id="IPR011701">
    <property type="entry name" value="MFS"/>
</dbReference>
<dbReference type="EMBL" id="CP036298">
    <property type="protein sequence ID" value="QDV24689.1"/>
    <property type="molecule type" value="Genomic_DNA"/>
</dbReference>
<evidence type="ECO:0000256" key="4">
    <source>
        <dbReference type="ARBA" id="ARBA00023136"/>
    </source>
</evidence>
<dbReference type="InterPro" id="IPR020846">
    <property type="entry name" value="MFS_dom"/>
</dbReference>
<dbReference type="PANTHER" id="PTHR23530:SF1">
    <property type="entry name" value="PERMEASE, MAJOR FACILITATOR SUPERFAMILY-RELATED"/>
    <property type="match status" value="1"/>
</dbReference>
<reference evidence="7 8" key="1">
    <citation type="submission" date="2019-02" db="EMBL/GenBank/DDBJ databases">
        <title>Deep-cultivation of Planctomycetes and their phenomic and genomic characterization uncovers novel biology.</title>
        <authorList>
            <person name="Wiegand S."/>
            <person name="Jogler M."/>
            <person name="Boedeker C."/>
            <person name="Pinto D."/>
            <person name="Vollmers J."/>
            <person name="Rivas-Marin E."/>
            <person name="Kohn T."/>
            <person name="Peeters S.H."/>
            <person name="Heuer A."/>
            <person name="Rast P."/>
            <person name="Oberbeckmann S."/>
            <person name="Bunk B."/>
            <person name="Jeske O."/>
            <person name="Meyerdierks A."/>
            <person name="Storesund J.E."/>
            <person name="Kallscheuer N."/>
            <person name="Luecker S."/>
            <person name="Lage O.M."/>
            <person name="Pohl T."/>
            <person name="Merkel B.J."/>
            <person name="Hornburger P."/>
            <person name="Mueller R.-W."/>
            <person name="Bruemmer F."/>
            <person name="Labrenz M."/>
            <person name="Spormann A.M."/>
            <person name="Op den Camp H."/>
            <person name="Overmann J."/>
            <person name="Amann R."/>
            <person name="Jetten M.S.M."/>
            <person name="Mascher T."/>
            <person name="Medema M.H."/>
            <person name="Devos D.P."/>
            <person name="Kaster A.-K."/>
            <person name="Ovreas L."/>
            <person name="Rohde M."/>
            <person name="Galperin M.Y."/>
            <person name="Jogler C."/>
        </authorList>
    </citation>
    <scope>NUCLEOTIDE SEQUENCE [LARGE SCALE GENOMIC DNA]</scope>
    <source>
        <strain evidence="7 8">Q31a</strain>
    </source>
</reference>
<dbReference type="InterPro" id="IPR005829">
    <property type="entry name" value="Sugar_transporter_CS"/>
</dbReference>
<dbReference type="PROSITE" id="PS00216">
    <property type="entry name" value="SUGAR_TRANSPORT_1"/>
    <property type="match status" value="1"/>
</dbReference>
<evidence type="ECO:0000256" key="3">
    <source>
        <dbReference type="ARBA" id="ARBA00022989"/>
    </source>
</evidence>
<proteinExistence type="predicted"/>
<dbReference type="Proteomes" id="UP000318017">
    <property type="component" value="Chromosome"/>
</dbReference>
<keyword evidence="2 5" id="KW-0812">Transmembrane</keyword>
<feature type="transmembrane region" description="Helical" evidence="5">
    <location>
        <begin position="43"/>
        <end position="61"/>
    </location>
</feature>
<feature type="domain" description="Major facilitator superfamily (MFS) profile" evidence="6">
    <location>
        <begin position="1"/>
        <end position="397"/>
    </location>
</feature>
<dbReference type="PROSITE" id="PS50850">
    <property type="entry name" value="MFS"/>
    <property type="match status" value="1"/>
</dbReference>
<dbReference type="SUPFAM" id="SSF103473">
    <property type="entry name" value="MFS general substrate transporter"/>
    <property type="match status" value="1"/>
</dbReference>
<feature type="transmembrane region" description="Helical" evidence="5">
    <location>
        <begin position="248"/>
        <end position="266"/>
    </location>
</feature>
<keyword evidence="8" id="KW-1185">Reference proteome</keyword>
<sequence>MLALLAQNLDFLTIGILYAVRSLTINLLEIPSGALADGFGRRNTMIGSLVAYIVSFLTFAWAPHPSYLFAAMVLYGIGDSFRTGTHKAMIFEWLRLQGRADERTKIYGITRSWSKFGSALSAILAAVCLLLGGDFRSVFLLATLPYIANVINLIGYPAELDGMVYRESFRSTLREVARNLRKTLSDAWKTASLRRLMAESMAWEGVFGAIKDYLQPVLVAVMVARFLPRSTDGSATVSLEASMTNPSVVALIAGVYTVLFFASGWASRLSHRIVSWCGSQDAAAHWLWKFNLSLFVALLVADLVGGVIVVALCFVLLSVLQNAWRPILISRFDDHGAASQGATVLSIESQAQRLATFAIAPLAGWSVDVVAHRHWPGEFWPLALVGGLAAAFALRLR</sequence>
<dbReference type="InterPro" id="IPR036259">
    <property type="entry name" value="MFS_trans_sf"/>
</dbReference>
<evidence type="ECO:0000259" key="6">
    <source>
        <dbReference type="PROSITE" id="PS50850"/>
    </source>
</evidence>
<name>A0A518G7Y1_9BACT</name>
<dbReference type="PANTHER" id="PTHR23530">
    <property type="entry name" value="TRANSPORT PROTEIN-RELATED"/>
    <property type="match status" value="1"/>
</dbReference>
<dbReference type="GO" id="GO:0022857">
    <property type="term" value="F:transmembrane transporter activity"/>
    <property type="evidence" value="ECO:0007669"/>
    <property type="project" value="InterPro"/>
</dbReference>
<gene>
    <name evidence="7" type="ORF">Q31a_30100</name>
</gene>
<dbReference type="CDD" id="cd06174">
    <property type="entry name" value="MFS"/>
    <property type="match status" value="1"/>
</dbReference>
<evidence type="ECO:0000256" key="5">
    <source>
        <dbReference type="SAM" id="Phobius"/>
    </source>
</evidence>
<dbReference type="GO" id="GO:0016020">
    <property type="term" value="C:membrane"/>
    <property type="evidence" value="ECO:0007669"/>
    <property type="project" value="UniProtKB-SubCell"/>
</dbReference>
<feature type="transmembrane region" description="Helical" evidence="5">
    <location>
        <begin position="294"/>
        <end position="320"/>
    </location>
</feature>
<keyword evidence="3 5" id="KW-1133">Transmembrane helix</keyword>
<evidence type="ECO:0000313" key="7">
    <source>
        <dbReference type="EMBL" id="QDV24689.1"/>
    </source>
</evidence>
<feature type="transmembrane region" description="Helical" evidence="5">
    <location>
        <begin position="379"/>
        <end position="396"/>
    </location>
</feature>
<evidence type="ECO:0000256" key="1">
    <source>
        <dbReference type="ARBA" id="ARBA00004141"/>
    </source>
</evidence>
<dbReference type="KEGG" id="ahel:Q31a_30100"/>
<feature type="transmembrane region" description="Helical" evidence="5">
    <location>
        <begin position="138"/>
        <end position="156"/>
    </location>
</feature>